<name>A0A813QRV7_9BILA</name>
<evidence type="ECO:0000313" key="2">
    <source>
        <dbReference type="Proteomes" id="UP000663879"/>
    </source>
</evidence>
<sequence>MLITVQRLSDGSTYRIEDVDPDSYVTSVIILKPAHRLKHYGIEDNATIQMDDRENWSSTKKFFYENYFFYFI</sequence>
<gene>
    <name evidence="1" type="ORF">OXX778_LOCUS4978</name>
</gene>
<organism evidence="1 2">
    <name type="scientific">Brachionus calyciflorus</name>
    <dbReference type="NCBI Taxonomy" id="104777"/>
    <lineage>
        <taxon>Eukaryota</taxon>
        <taxon>Metazoa</taxon>
        <taxon>Spiralia</taxon>
        <taxon>Gnathifera</taxon>
        <taxon>Rotifera</taxon>
        <taxon>Eurotatoria</taxon>
        <taxon>Monogononta</taxon>
        <taxon>Pseudotrocha</taxon>
        <taxon>Ploima</taxon>
        <taxon>Brachionidae</taxon>
        <taxon>Brachionus</taxon>
    </lineage>
</organism>
<dbReference type="AlphaFoldDB" id="A0A813QRV7"/>
<protein>
    <submittedName>
        <fullName evidence="1">Uncharacterized protein</fullName>
    </submittedName>
</protein>
<keyword evidence="2" id="KW-1185">Reference proteome</keyword>
<dbReference type="EMBL" id="CAJNOC010000519">
    <property type="protein sequence ID" value="CAF0771497.1"/>
    <property type="molecule type" value="Genomic_DNA"/>
</dbReference>
<proteinExistence type="predicted"/>
<accession>A0A813QRV7</accession>
<dbReference type="Proteomes" id="UP000663879">
    <property type="component" value="Unassembled WGS sequence"/>
</dbReference>
<reference evidence="1" key="1">
    <citation type="submission" date="2021-02" db="EMBL/GenBank/DDBJ databases">
        <authorList>
            <person name="Nowell W R."/>
        </authorList>
    </citation>
    <scope>NUCLEOTIDE SEQUENCE</scope>
    <source>
        <strain evidence="1">Ploen Becks lab</strain>
    </source>
</reference>
<comment type="caution">
    <text evidence="1">The sequence shown here is derived from an EMBL/GenBank/DDBJ whole genome shotgun (WGS) entry which is preliminary data.</text>
</comment>
<evidence type="ECO:0000313" key="1">
    <source>
        <dbReference type="EMBL" id="CAF0771497.1"/>
    </source>
</evidence>